<dbReference type="Pfam" id="PF09728">
    <property type="entry name" value="Taxilin"/>
    <property type="match status" value="1"/>
</dbReference>
<feature type="compositionally biased region" description="Polar residues" evidence="3">
    <location>
        <begin position="495"/>
        <end position="507"/>
    </location>
</feature>
<comment type="similarity">
    <text evidence="1">Belongs to the taxilin family.</text>
</comment>
<dbReference type="PANTHER" id="PTHR16127:SF12">
    <property type="entry name" value="ALPHA-TAXILIN"/>
    <property type="match status" value="1"/>
</dbReference>
<dbReference type="PANTHER" id="PTHR16127">
    <property type="entry name" value="TAXILIN"/>
    <property type="match status" value="1"/>
</dbReference>
<dbReference type="KEGG" id="char:105892053"/>
<feature type="region of interest" description="Disordered" evidence="3">
    <location>
        <begin position="468"/>
        <end position="515"/>
    </location>
</feature>
<dbReference type="Proteomes" id="UP000515152">
    <property type="component" value="Chromosome 19"/>
</dbReference>
<proteinExistence type="inferred from homology"/>
<keyword evidence="2" id="KW-0175">Coiled coil</keyword>
<sequence>MKRQDTDEQETTMENPSGAPPNPRDTADSTESAETPGSPQAEKSQPAETPPLDASSNDGLGEAGALVSTCDMAEELSRQLEDILSTYCHQDAAEDTPVLNGQSDGLEVNGLAEKEDGKPEVVKVNGGVGGGGGSRGSEQKKMQDKKKVKGLGKEITLLMQTLNTLSTPEEKLSGLCKKYAELLEEHRTSQKQMRVLQKKQNQLIQEKDHLRNEHSKAILARSKLESLCRELQRHNRTLKESGVQRARAEEEMRKEVTSHFQVTLNDIQAQMEQHNENNATLRKENMELAEKLKKLIEQYELREEHIDKVFKHKDLQQQLVDAKLRQAQELLNDSEDRHKKEKEFLLKEAMESQRMYELMKQQEEHLREQLSLYTEKFAEFQNTLSKSNEVFTTFKQEMEKMTKKIKKLEKETTMYRSRWESSNTALLVMAEEKTLQDRELEGLQQKVQRLEKLCRALQIERNELSKKIQELSSSSSSSSSSDGSGPPEATDSEEVSPSLSETSQPETVASPPCSASCHCGPDLGAEVQREVCALTAQD</sequence>
<feature type="compositionally biased region" description="Low complexity" evidence="3">
    <location>
        <begin position="472"/>
        <end position="481"/>
    </location>
</feature>
<dbReference type="AlphaFoldDB" id="A0A6P8H4X3"/>
<name>A0A6P8H4X3_CLUHA</name>
<reference evidence="5" key="1">
    <citation type="submission" date="2025-08" db="UniProtKB">
        <authorList>
            <consortium name="RefSeq"/>
        </authorList>
    </citation>
    <scope>IDENTIFICATION</scope>
</reference>
<dbReference type="GO" id="GO:0019905">
    <property type="term" value="F:syntaxin binding"/>
    <property type="evidence" value="ECO:0007669"/>
    <property type="project" value="InterPro"/>
</dbReference>
<dbReference type="OrthoDB" id="425555at2759"/>
<organism evidence="4 5">
    <name type="scientific">Clupea harengus</name>
    <name type="common">Atlantic herring</name>
    <dbReference type="NCBI Taxonomy" id="7950"/>
    <lineage>
        <taxon>Eukaryota</taxon>
        <taxon>Metazoa</taxon>
        <taxon>Chordata</taxon>
        <taxon>Craniata</taxon>
        <taxon>Vertebrata</taxon>
        <taxon>Euteleostomi</taxon>
        <taxon>Actinopterygii</taxon>
        <taxon>Neopterygii</taxon>
        <taxon>Teleostei</taxon>
        <taxon>Clupei</taxon>
        <taxon>Clupeiformes</taxon>
        <taxon>Clupeoidei</taxon>
        <taxon>Clupeidae</taxon>
        <taxon>Clupea</taxon>
    </lineage>
</organism>
<dbReference type="InterPro" id="IPR026183">
    <property type="entry name" value="Taxilin_fam"/>
</dbReference>
<evidence type="ECO:0000313" key="4">
    <source>
        <dbReference type="Proteomes" id="UP000515152"/>
    </source>
</evidence>
<dbReference type="CTD" id="200081"/>
<dbReference type="GeneID" id="105892053"/>
<dbReference type="RefSeq" id="XP_031442325.1">
    <property type="nucleotide sequence ID" value="XM_031586465.1"/>
</dbReference>
<evidence type="ECO:0000256" key="3">
    <source>
        <dbReference type="SAM" id="MobiDB-lite"/>
    </source>
</evidence>
<accession>A0A6P8H4X3</accession>
<gene>
    <name evidence="5" type="primary">txlna</name>
</gene>
<feature type="region of interest" description="Disordered" evidence="3">
    <location>
        <begin position="1"/>
        <end position="66"/>
    </location>
</feature>
<feature type="coiled-coil region" evidence="2">
    <location>
        <begin position="179"/>
        <end position="305"/>
    </location>
</feature>
<evidence type="ECO:0000256" key="2">
    <source>
        <dbReference type="SAM" id="Coils"/>
    </source>
</evidence>
<protein>
    <submittedName>
        <fullName evidence="5">Alpha-taxilin</fullName>
    </submittedName>
</protein>
<evidence type="ECO:0000313" key="5">
    <source>
        <dbReference type="RefSeq" id="XP_031442325.1"/>
    </source>
</evidence>
<feature type="compositionally biased region" description="Gly residues" evidence="3">
    <location>
        <begin position="126"/>
        <end position="135"/>
    </location>
</feature>
<feature type="compositionally biased region" description="Polar residues" evidence="3">
    <location>
        <begin position="29"/>
        <end position="47"/>
    </location>
</feature>
<keyword evidence="4" id="KW-1185">Reference proteome</keyword>
<feature type="region of interest" description="Disordered" evidence="3">
    <location>
        <begin position="121"/>
        <end position="142"/>
    </location>
</feature>
<evidence type="ECO:0000256" key="1">
    <source>
        <dbReference type="ARBA" id="ARBA00009550"/>
    </source>
</evidence>